<proteinExistence type="predicted"/>
<evidence type="ECO:0000313" key="3">
    <source>
        <dbReference type="Proteomes" id="UP001140513"/>
    </source>
</evidence>
<reference evidence="2" key="1">
    <citation type="submission" date="2022-10" db="EMBL/GenBank/DDBJ databases">
        <title>Tapping the CABI collections for fungal endophytes: first genome assemblies for Collariella, Neodidymelliopsis, Ascochyta clinopodiicola, Didymella pomorum, Didymosphaeria variabile, Neocosmospora piperis and Neocucurbitaria cava.</title>
        <authorList>
            <person name="Hill R."/>
        </authorList>
    </citation>
    <scope>NUCLEOTIDE SEQUENCE</scope>
    <source>
        <strain evidence="2">IMI 356815</strain>
    </source>
</reference>
<dbReference type="InterPro" id="IPR010730">
    <property type="entry name" value="HET"/>
</dbReference>
<dbReference type="RefSeq" id="XP_056076173.1">
    <property type="nucleotide sequence ID" value="XM_056209351.1"/>
</dbReference>
<protein>
    <recommendedName>
        <fullName evidence="1">Heterokaryon incompatibility domain-containing protein</fullName>
    </recommendedName>
</protein>
<dbReference type="PANTHER" id="PTHR33112">
    <property type="entry name" value="DOMAIN PROTEIN, PUTATIVE-RELATED"/>
    <property type="match status" value="1"/>
</dbReference>
<gene>
    <name evidence="2" type="ORF">N0V89_000530</name>
</gene>
<dbReference type="EMBL" id="JAPEUX010000001">
    <property type="protein sequence ID" value="KAJ4359971.1"/>
    <property type="molecule type" value="Genomic_DNA"/>
</dbReference>
<name>A0A9W8XVD5_9PLEO</name>
<dbReference type="AlphaFoldDB" id="A0A9W8XVD5"/>
<accession>A0A9W8XVD5</accession>
<organism evidence="2 3">
    <name type="scientific">Didymosphaeria variabile</name>
    <dbReference type="NCBI Taxonomy" id="1932322"/>
    <lineage>
        <taxon>Eukaryota</taxon>
        <taxon>Fungi</taxon>
        <taxon>Dikarya</taxon>
        <taxon>Ascomycota</taxon>
        <taxon>Pezizomycotina</taxon>
        <taxon>Dothideomycetes</taxon>
        <taxon>Pleosporomycetidae</taxon>
        <taxon>Pleosporales</taxon>
        <taxon>Massarineae</taxon>
        <taxon>Didymosphaeriaceae</taxon>
        <taxon>Didymosphaeria</taxon>
    </lineage>
</organism>
<dbReference type="Proteomes" id="UP001140513">
    <property type="component" value="Unassembled WGS sequence"/>
</dbReference>
<dbReference type="Pfam" id="PF06985">
    <property type="entry name" value="HET"/>
    <property type="match status" value="1"/>
</dbReference>
<evidence type="ECO:0000313" key="2">
    <source>
        <dbReference type="EMBL" id="KAJ4359971.1"/>
    </source>
</evidence>
<comment type="caution">
    <text evidence="2">The sequence shown here is derived from an EMBL/GenBank/DDBJ whole genome shotgun (WGS) entry which is preliminary data.</text>
</comment>
<dbReference type="OrthoDB" id="5428863at2759"/>
<feature type="domain" description="Heterokaryon incompatibility" evidence="1">
    <location>
        <begin position="4"/>
        <end position="83"/>
    </location>
</feature>
<dbReference type="PANTHER" id="PTHR33112:SF1">
    <property type="entry name" value="HETEROKARYON INCOMPATIBILITY DOMAIN-CONTAINING PROTEIN"/>
    <property type="match status" value="1"/>
</dbReference>
<sequence>MADNSNKVRNQLQQMDMIYQQATVTIIAAAGTNAHYGLPGVNESYRKPASPVRVHNERLYAIPKPERRFDNCRWITRAWTYQEGLLSTRRLIFTDEQLYFECNGCYCAEMIQISLDSFKKLHAPDKPYFHRRYRGEGSRMGTFPLNGYGVGPWDIYTRIHEYSERSLSHDSDILNGILGIFRAFEKIQNPMRHLYGIPFPKATACPNQVKKFDNSDQILPTFSESLQWKLEVPSKRRQGFPSWSWTGWYGRIIWPALFTVVKIVRKSSKMERPRNPEETERALDLSVELLNGNEMKWTEFQENYELLLASNALGGFISIEANATPVSLIPGVTDSGPQSPQFRLNLAEGTHPILASITTVEDLQPHDTFLAIHFHRTVKGDQGRSGKSATASDTQHLLIVQQLGSHWERVAIGSYVIDSKNEVPSTRQRIRLG</sequence>
<evidence type="ECO:0000259" key="1">
    <source>
        <dbReference type="Pfam" id="PF06985"/>
    </source>
</evidence>
<keyword evidence="3" id="KW-1185">Reference proteome</keyword>
<dbReference type="GeneID" id="80904060"/>